<feature type="transmembrane region" description="Helical" evidence="7">
    <location>
        <begin position="194"/>
        <end position="215"/>
    </location>
</feature>
<feature type="transmembrane region" description="Helical" evidence="7">
    <location>
        <begin position="236"/>
        <end position="259"/>
    </location>
</feature>
<feature type="transmembrane region" description="Helical" evidence="7">
    <location>
        <begin position="165"/>
        <end position="188"/>
    </location>
</feature>
<proteinExistence type="predicted"/>
<protein>
    <recommendedName>
        <fullName evidence="8">Major facilitator superfamily (MFS) profile domain-containing protein</fullName>
    </recommendedName>
</protein>
<evidence type="ECO:0000256" key="1">
    <source>
        <dbReference type="ARBA" id="ARBA00004141"/>
    </source>
</evidence>
<dbReference type="KEGG" id="uvi:66068570"/>
<dbReference type="PROSITE" id="PS50850">
    <property type="entry name" value="MFS"/>
    <property type="match status" value="1"/>
</dbReference>
<evidence type="ECO:0000256" key="7">
    <source>
        <dbReference type="SAM" id="Phobius"/>
    </source>
</evidence>
<dbReference type="OrthoDB" id="4161376at2759"/>
<evidence type="ECO:0000313" key="9">
    <source>
        <dbReference type="EMBL" id="QUC23552.1"/>
    </source>
</evidence>
<feature type="transmembrane region" description="Helical" evidence="7">
    <location>
        <begin position="373"/>
        <end position="392"/>
    </location>
</feature>
<dbReference type="InterPro" id="IPR020846">
    <property type="entry name" value="MFS_dom"/>
</dbReference>
<dbReference type="Pfam" id="PF06609">
    <property type="entry name" value="TRI12"/>
    <property type="match status" value="1"/>
</dbReference>
<dbReference type="EMBL" id="CP072759">
    <property type="protein sequence ID" value="QUC23552.1"/>
    <property type="molecule type" value="Genomic_DNA"/>
</dbReference>
<evidence type="ECO:0000256" key="5">
    <source>
        <dbReference type="ARBA" id="ARBA00023136"/>
    </source>
</evidence>
<feature type="domain" description="Major facilitator superfamily (MFS) profile" evidence="8">
    <location>
        <begin position="40"/>
        <end position="553"/>
    </location>
</feature>
<feature type="compositionally biased region" description="Basic and acidic residues" evidence="6">
    <location>
        <begin position="1"/>
        <end position="14"/>
    </location>
</feature>
<feature type="transmembrane region" description="Helical" evidence="7">
    <location>
        <begin position="106"/>
        <end position="126"/>
    </location>
</feature>
<evidence type="ECO:0000256" key="3">
    <source>
        <dbReference type="ARBA" id="ARBA00022692"/>
    </source>
</evidence>
<feature type="region of interest" description="Disordered" evidence="6">
    <location>
        <begin position="1"/>
        <end position="28"/>
    </location>
</feature>
<keyword evidence="5 7" id="KW-0472">Membrane</keyword>
<dbReference type="PANTHER" id="PTHR23501">
    <property type="entry name" value="MAJOR FACILITATOR SUPERFAMILY"/>
    <property type="match status" value="1"/>
</dbReference>
<feature type="transmembrane region" description="Helical" evidence="7">
    <location>
        <begin position="346"/>
        <end position="366"/>
    </location>
</feature>
<evidence type="ECO:0000256" key="6">
    <source>
        <dbReference type="SAM" id="MobiDB-lite"/>
    </source>
</evidence>
<dbReference type="InterPro" id="IPR005829">
    <property type="entry name" value="Sugar_transporter_CS"/>
</dbReference>
<dbReference type="PANTHER" id="PTHR23501:SF109">
    <property type="entry name" value="MAJOR FACILITATOR SUPERFAMILY (MFS) PROFILE DOMAIN-CONTAINING PROTEIN-RELATED"/>
    <property type="match status" value="1"/>
</dbReference>
<comment type="subcellular location">
    <subcellularLocation>
        <location evidence="1">Membrane</location>
        <topology evidence="1">Multi-pass membrane protein</topology>
    </subcellularLocation>
</comment>
<dbReference type="Proteomes" id="UP000027002">
    <property type="component" value="Chromosome 7"/>
</dbReference>
<dbReference type="GeneID" id="66068570"/>
<gene>
    <name evidence="9" type="ORF">UV8b_07793</name>
</gene>
<reference evidence="9" key="1">
    <citation type="submission" date="2020-03" db="EMBL/GenBank/DDBJ databases">
        <title>A mixture of massive structural variations and highly conserved coding sequences in Ustilaginoidea virens genome.</title>
        <authorList>
            <person name="Zhang K."/>
            <person name="Zhao Z."/>
            <person name="Zhang Z."/>
            <person name="Li Y."/>
            <person name="Hsiang T."/>
            <person name="Sun W."/>
        </authorList>
    </citation>
    <scope>NUCLEOTIDE SEQUENCE</scope>
    <source>
        <strain evidence="9">UV-8b</strain>
    </source>
</reference>
<feature type="transmembrane region" description="Helical" evidence="7">
    <location>
        <begin position="265"/>
        <end position="284"/>
    </location>
</feature>
<name>A0A8E5MKU7_USTVR</name>
<feature type="transmembrane region" description="Helical" evidence="7">
    <location>
        <begin position="40"/>
        <end position="63"/>
    </location>
</feature>
<accession>A0A8E5MKU7</accession>
<dbReference type="AlphaFoldDB" id="A0A8E5MKU7"/>
<evidence type="ECO:0000256" key="2">
    <source>
        <dbReference type="ARBA" id="ARBA00022448"/>
    </source>
</evidence>
<evidence type="ECO:0000256" key="4">
    <source>
        <dbReference type="ARBA" id="ARBA00022989"/>
    </source>
</evidence>
<dbReference type="SUPFAM" id="SSF103473">
    <property type="entry name" value="MFS general substrate transporter"/>
    <property type="match status" value="1"/>
</dbReference>
<keyword evidence="4 7" id="KW-1133">Transmembrane helix</keyword>
<feature type="transmembrane region" description="Helical" evidence="7">
    <location>
        <begin position="430"/>
        <end position="453"/>
    </location>
</feature>
<dbReference type="GO" id="GO:0005886">
    <property type="term" value="C:plasma membrane"/>
    <property type="evidence" value="ECO:0007669"/>
    <property type="project" value="TreeGrafter"/>
</dbReference>
<sequence length="563" mass="59146">MSALDAARRVEKTPPETIDDSAHGTESSGETATKLTFRRFTAFACMACCFTSAQIPILLLGGIQDIIYASVGGTDQEDWFDTAYLIAFAAVCPFVGALSDLLGRRYVALLGCALIILGQVLCVTAHSVNTLIGGMATCGVGASFNELISIAGAAELAPTFKRGAYIAVLVLAVLPWVPSVLWAQLIAAKYDWRYVGVLAIAYTSVGLTATFFVYHPPPRVNSASLSKREAVARIDIIGGLVCTAGIVLLIAGILCGSYQYPWSSVHVLAPFLGGICLIAFFAFWETSMAKYPMIPRKLGKAPRTLMLVNLISFVSGANFFSIMMLWPSQAYNMYSHDPVSVGLRSLPFGFGVMAGCAIMLAAMTALRGRGMRILLVASSCVMTAGCGAMAAADRGNENAVYAILLAAGLGVGGILVPTSVITTILCPDDVIATAAALTLSIRIVGGAIGYSVYCNVLARKLAPELAGQISAAMLDGGIRDPQVIRQAVDLAAASLPQEILRLPGVDGNVTLWEAIVSAGQEAYALAYPWAYYTSIAFGGVSILASAFVQDICGLMDEHVAVAI</sequence>
<feature type="transmembrane region" description="Helical" evidence="7">
    <location>
        <begin position="398"/>
        <end position="418"/>
    </location>
</feature>
<dbReference type="InterPro" id="IPR010573">
    <property type="entry name" value="MFS_Str1/Tri12-like"/>
</dbReference>
<evidence type="ECO:0000313" key="10">
    <source>
        <dbReference type="Proteomes" id="UP000027002"/>
    </source>
</evidence>
<feature type="transmembrane region" description="Helical" evidence="7">
    <location>
        <begin position="83"/>
        <end position="99"/>
    </location>
</feature>
<keyword evidence="2" id="KW-0813">Transport</keyword>
<keyword evidence="10" id="KW-1185">Reference proteome</keyword>
<dbReference type="GO" id="GO:0022857">
    <property type="term" value="F:transmembrane transporter activity"/>
    <property type="evidence" value="ECO:0007669"/>
    <property type="project" value="InterPro"/>
</dbReference>
<evidence type="ECO:0000259" key="8">
    <source>
        <dbReference type="PROSITE" id="PS50850"/>
    </source>
</evidence>
<keyword evidence="3 7" id="KW-0812">Transmembrane</keyword>
<dbReference type="PROSITE" id="PS00216">
    <property type="entry name" value="SUGAR_TRANSPORT_1"/>
    <property type="match status" value="1"/>
</dbReference>
<dbReference type="RefSeq" id="XP_043001225.1">
    <property type="nucleotide sequence ID" value="XM_043145290.1"/>
</dbReference>
<organism evidence="9 10">
    <name type="scientific">Ustilaginoidea virens</name>
    <name type="common">Rice false smut fungus</name>
    <name type="synonym">Villosiclava virens</name>
    <dbReference type="NCBI Taxonomy" id="1159556"/>
    <lineage>
        <taxon>Eukaryota</taxon>
        <taxon>Fungi</taxon>
        <taxon>Dikarya</taxon>
        <taxon>Ascomycota</taxon>
        <taxon>Pezizomycotina</taxon>
        <taxon>Sordariomycetes</taxon>
        <taxon>Hypocreomycetidae</taxon>
        <taxon>Hypocreales</taxon>
        <taxon>Clavicipitaceae</taxon>
        <taxon>Ustilaginoidea</taxon>
    </lineage>
</organism>
<dbReference type="Gene3D" id="1.20.1250.20">
    <property type="entry name" value="MFS general substrate transporter like domains"/>
    <property type="match status" value="2"/>
</dbReference>
<dbReference type="InterPro" id="IPR036259">
    <property type="entry name" value="MFS_trans_sf"/>
</dbReference>
<feature type="transmembrane region" description="Helical" evidence="7">
    <location>
        <begin position="132"/>
        <end position="153"/>
    </location>
</feature>
<feature type="transmembrane region" description="Helical" evidence="7">
    <location>
        <begin position="529"/>
        <end position="548"/>
    </location>
</feature>
<feature type="transmembrane region" description="Helical" evidence="7">
    <location>
        <begin position="305"/>
        <end position="326"/>
    </location>
</feature>